<evidence type="ECO:0000313" key="2">
    <source>
        <dbReference type="EMBL" id="SOB60469.1"/>
    </source>
</evidence>
<feature type="transmembrane region" description="Helical" evidence="1">
    <location>
        <begin position="68"/>
        <end position="89"/>
    </location>
</feature>
<proteinExistence type="predicted"/>
<feature type="transmembrane region" description="Helical" evidence="1">
    <location>
        <begin position="150"/>
        <end position="170"/>
    </location>
</feature>
<dbReference type="InterPro" id="IPR007272">
    <property type="entry name" value="Sulf_transp_TsuA/YedE"/>
</dbReference>
<evidence type="ECO:0000313" key="3">
    <source>
        <dbReference type="Proteomes" id="UP000219215"/>
    </source>
</evidence>
<organism evidence="2 3">
    <name type="scientific">Pseudodesulfovibrio profundus</name>
    <dbReference type="NCBI Taxonomy" id="57320"/>
    <lineage>
        <taxon>Bacteria</taxon>
        <taxon>Pseudomonadati</taxon>
        <taxon>Thermodesulfobacteriota</taxon>
        <taxon>Desulfovibrionia</taxon>
        <taxon>Desulfovibrionales</taxon>
        <taxon>Desulfovibrionaceae</taxon>
    </lineage>
</organism>
<dbReference type="RefSeq" id="WP_097013190.1">
    <property type="nucleotide sequence ID" value="NZ_LT907975.1"/>
</dbReference>
<keyword evidence="1" id="KW-1133">Transmembrane helix</keyword>
<dbReference type="KEGG" id="pprf:DPRO_3553"/>
<name>A0A2C8FEI2_9BACT</name>
<dbReference type="Proteomes" id="UP000219215">
    <property type="component" value="Chromosome DPRO"/>
</dbReference>
<keyword evidence="1" id="KW-0812">Transmembrane</keyword>
<protein>
    <submittedName>
        <fullName evidence="2">Putative Membrane protein</fullName>
    </submittedName>
</protein>
<dbReference type="Pfam" id="PF04143">
    <property type="entry name" value="Sulf_transp"/>
    <property type="match status" value="1"/>
</dbReference>
<dbReference type="OrthoDB" id="9790409at2"/>
<sequence length="180" mass="18885">MTEIVIGILSGTVFGFVIQRVGATDPEEMALGHLMQDSRIPRFMLMAVIFAAIGLFALQAVGVGRTTILPLTIGGILVGGTLFGLGWGLAGYCPGTCWAAVGEGRMDAVFALIGGMAGTAAFAHLHAWIIPAVYAPTNMGQITMGDLFGGQLTGLIVEVAFLTVAIWLIGRLWRHGPETQ</sequence>
<keyword evidence="3" id="KW-1185">Reference proteome</keyword>
<feature type="transmembrane region" description="Helical" evidence="1">
    <location>
        <begin position="43"/>
        <end position="62"/>
    </location>
</feature>
<dbReference type="EMBL" id="LT907975">
    <property type="protein sequence ID" value="SOB60469.1"/>
    <property type="molecule type" value="Genomic_DNA"/>
</dbReference>
<dbReference type="AlphaFoldDB" id="A0A2C8FEI2"/>
<feature type="transmembrane region" description="Helical" evidence="1">
    <location>
        <begin position="109"/>
        <end position="130"/>
    </location>
</feature>
<keyword evidence="1" id="KW-0472">Membrane</keyword>
<evidence type="ECO:0000256" key="1">
    <source>
        <dbReference type="SAM" id="Phobius"/>
    </source>
</evidence>
<accession>A0A2C8FEI2</accession>
<gene>
    <name evidence="2" type="ORF">DPRO_3553</name>
</gene>
<reference evidence="3" key="1">
    <citation type="submission" date="2017-09" db="EMBL/GenBank/DDBJ databases">
        <authorList>
            <person name="Regsiter A."/>
            <person name="William W."/>
        </authorList>
    </citation>
    <scope>NUCLEOTIDE SEQUENCE [LARGE SCALE GENOMIC DNA]</scope>
    <source>
        <strain evidence="3">500-1</strain>
    </source>
</reference>